<evidence type="ECO:0000256" key="6">
    <source>
        <dbReference type="ARBA" id="ARBA00022640"/>
    </source>
</evidence>
<dbReference type="Proteomes" id="UP000000759">
    <property type="component" value="Chromosome 13"/>
</dbReference>
<comment type="similarity">
    <text evidence="3">Belongs to the fucoxanthin chlorophyll protein family.</text>
</comment>
<evidence type="ECO:0000256" key="1">
    <source>
        <dbReference type="ARBA" id="ARBA00004022"/>
    </source>
</evidence>
<feature type="binding site" description="axial binding residue" evidence="9">
    <location>
        <position position="134"/>
    </location>
    <ligand>
        <name>chlorophyll b</name>
        <dbReference type="ChEBI" id="CHEBI:61721"/>
        <label>1</label>
    </ligand>
    <ligandPart>
        <name>Mg</name>
        <dbReference type="ChEBI" id="CHEBI:25107"/>
    </ligandPart>
</feature>
<evidence type="ECO:0000256" key="9">
    <source>
        <dbReference type="PIRSR" id="PIRSR601344-1"/>
    </source>
</evidence>
<dbReference type="AlphaFoldDB" id="B7G3I6"/>
<accession>B7G3I6</accession>
<dbReference type="GO" id="GO:0016168">
    <property type="term" value="F:chlorophyll binding"/>
    <property type="evidence" value="ECO:0007669"/>
    <property type="project" value="UniProtKB-KW"/>
</dbReference>
<dbReference type="GO" id="GO:0009507">
    <property type="term" value="C:chloroplast"/>
    <property type="evidence" value="ECO:0007669"/>
    <property type="project" value="UniProtKB-SubCell"/>
</dbReference>
<keyword evidence="12" id="KW-1185">Reference proteome</keyword>
<dbReference type="GO" id="GO:0030076">
    <property type="term" value="C:light-harvesting complex"/>
    <property type="evidence" value="ECO:0007669"/>
    <property type="project" value="UniProtKB-KW"/>
</dbReference>
<comment type="function">
    <text evidence="1">The light-harvesting complex (LHC) functions as a light receptor, it captures and delivers excitation energy to photosystems with which it is closely associated. Energy is transferred from the carotenoid and chlorophyll C (or B) to chlorophyll A and the photosynthetic reaction centers where it is used to synthesize ATP and reducing power.</text>
</comment>
<organism evidence="11 12">
    <name type="scientific">Phaeodactylum tricornutum (strain CCAP 1055/1)</name>
    <dbReference type="NCBI Taxonomy" id="556484"/>
    <lineage>
        <taxon>Eukaryota</taxon>
        <taxon>Sar</taxon>
        <taxon>Stramenopiles</taxon>
        <taxon>Ochrophyta</taxon>
        <taxon>Bacillariophyta</taxon>
        <taxon>Bacillariophyceae</taxon>
        <taxon>Bacillariophycidae</taxon>
        <taxon>Naviculales</taxon>
        <taxon>Phaeodactylaceae</taxon>
        <taxon>Phaeodactylum</taxon>
    </lineage>
</organism>
<keyword evidence="9" id="KW-0157">Chromophore</keyword>
<evidence type="ECO:0000256" key="5">
    <source>
        <dbReference type="ARBA" id="ARBA00022531"/>
    </source>
</evidence>
<dbReference type="EMBL" id="CM000615">
    <property type="protein sequence ID" value="EEC47009.1"/>
    <property type="molecule type" value="Genomic_DNA"/>
</dbReference>
<feature type="binding site" evidence="9">
    <location>
        <position position="71"/>
    </location>
    <ligand>
        <name>chlorophyll a</name>
        <dbReference type="ChEBI" id="CHEBI:58416"/>
        <label>1</label>
    </ligand>
</feature>
<keyword evidence="4" id="KW-0150">Chloroplast</keyword>
<dbReference type="InParanoid" id="B7G3I6"/>
<dbReference type="GeneID" id="7202270"/>
<keyword evidence="7" id="KW-0437">Light-harvesting polypeptide</keyword>
<evidence type="ECO:0000313" key="12">
    <source>
        <dbReference type="Proteomes" id="UP000000759"/>
    </source>
</evidence>
<feature type="binding site" evidence="9">
    <location>
        <position position="74"/>
    </location>
    <ligand>
        <name>chlorophyll a</name>
        <dbReference type="ChEBI" id="CHEBI:58416"/>
        <label>1</label>
    </ligand>
</feature>
<comment type="subunit">
    <text evidence="8">The LHC complex of chromophytic algae is composed of fucoxanthin, chlorophyll A and C bound non-covalently by fucoxanthin chlorophyll proteins (FCPs). The ratio of the pigments in LHC; fucoxanthin: chlorophyll C: chlorophyll A; (0.6-1): (0.1-0.3): (1).</text>
</comment>
<gene>
    <name evidence="11" type="ORF">PHATRDRAFT_47485</name>
</gene>
<evidence type="ECO:0000256" key="4">
    <source>
        <dbReference type="ARBA" id="ARBA00022528"/>
    </source>
</evidence>
<dbReference type="InterPro" id="IPR022796">
    <property type="entry name" value="Chloroa_b-bind"/>
</dbReference>
<dbReference type="InterPro" id="IPR001344">
    <property type="entry name" value="Chloro_AB-bd_pln"/>
</dbReference>
<dbReference type="KEGG" id="pti:PHATRDRAFT_47485"/>
<keyword evidence="10" id="KW-0732">Signal</keyword>
<dbReference type="eggNOG" id="ENOG502SBCH">
    <property type="taxonomic scope" value="Eukaryota"/>
</dbReference>
<feature type="binding site" evidence="9">
    <location>
        <position position="183"/>
    </location>
    <ligand>
        <name>chlorophyll a</name>
        <dbReference type="ChEBI" id="CHEBI:58416"/>
        <label>1</label>
    </ligand>
</feature>
<comment type="subcellular location">
    <subcellularLocation>
        <location evidence="2">Plastid</location>
        <location evidence="2">Chloroplast</location>
    </subcellularLocation>
</comment>
<dbReference type="RefSeq" id="XP_002181795.1">
    <property type="nucleotide sequence ID" value="XM_002181759.1"/>
</dbReference>
<evidence type="ECO:0000256" key="7">
    <source>
        <dbReference type="ARBA" id="ARBA00023243"/>
    </source>
</evidence>
<dbReference type="GO" id="GO:0016020">
    <property type="term" value="C:membrane"/>
    <property type="evidence" value="ECO:0007669"/>
    <property type="project" value="InterPro"/>
</dbReference>
<keyword evidence="5" id="KW-0602">Photosynthesis</keyword>
<dbReference type="PaxDb" id="2850-Phatr13877"/>
<dbReference type="Gene3D" id="1.10.3460.10">
    <property type="entry name" value="Chlorophyll a/b binding protein domain"/>
    <property type="match status" value="1"/>
</dbReference>
<dbReference type="HOGENOM" id="CLU_112680_0_0_1"/>
<protein>
    <submittedName>
        <fullName evidence="11">Fucoxanthin chlorophyll a/c protein, deviant</fullName>
    </submittedName>
</protein>
<evidence type="ECO:0000256" key="3">
    <source>
        <dbReference type="ARBA" id="ARBA00005933"/>
    </source>
</evidence>
<dbReference type="OrthoDB" id="423598at2759"/>
<feature type="binding site" evidence="9">
    <location>
        <position position="40"/>
    </location>
    <ligand>
        <name>chlorophyll a</name>
        <dbReference type="ChEBI" id="CHEBI:58416"/>
        <label>1</label>
    </ligand>
</feature>
<evidence type="ECO:0000256" key="10">
    <source>
        <dbReference type="SAM" id="SignalP"/>
    </source>
</evidence>
<feature type="binding site" description="axial binding residue" evidence="9">
    <location>
        <position position="76"/>
    </location>
    <ligand>
        <name>chlorophyll b</name>
        <dbReference type="ChEBI" id="CHEBI:61721"/>
        <label>1</label>
    </ligand>
    <ligandPart>
        <name>Mg</name>
        <dbReference type="ChEBI" id="CHEBI:25107"/>
    </ligandPart>
</feature>
<reference evidence="11 12" key="1">
    <citation type="journal article" date="2008" name="Nature">
        <title>The Phaeodactylum genome reveals the evolutionary history of diatom genomes.</title>
        <authorList>
            <person name="Bowler C."/>
            <person name="Allen A.E."/>
            <person name="Badger J.H."/>
            <person name="Grimwood J."/>
            <person name="Jabbari K."/>
            <person name="Kuo A."/>
            <person name="Maheswari U."/>
            <person name="Martens C."/>
            <person name="Maumus F."/>
            <person name="Otillar R.P."/>
            <person name="Rayko E."/>
            <person name="Salamov A."/>
            <person name="Vandepoele K."/>
            <person name="Beszteri B."/>
            <person name="Gruber A."/>
            <person name="Heijde M."/>
            <person name="Katinka M."/>
            <person name="Mock T."/>
            <person name="Valentin K."/>
            <person name="Verret F."/>
            <person name="Berges J.A."/>
            <person name="Brownlee C."/>
            <person name="Cadoret J.P."/>
            <person name="Chiovitti A."/>
            <person name="Choi C.J."/>
            <person name="Coesel S."/>
            <person name="De Martino A."/>
            <person name="Detter J.C."/>
            <person name="Durkin C."/>
            <person name="Falciatore A."/>
            <person name="Fournet J."/>
            <person name="Haruta M."/>
            <person name="Huysman M.J."/>
            <person name="Jenkins B.D."/>
            <person name="Jiroutova K."/>
            <person name="Jorgensen R.E."/>
            <person name="Joubert Y."/>
            <person name="Kaplan A."/>
            <person name="Kroger N."/>
            <person name="Kroth P.G."/>
            <person name="La Roche J."/>
            <person name="Lindquist E."/>
            <person name="Lommer M."/>
            <person name="Martin-Jezequel V."/>
            <person name="Lopez P.J."/>
            <person name="Lucas S."/>
            <person name="Mangogna M."/>
            <person name="McGinnis K."/>
            <person name="Medlin L.K."/>
            <person name="Montsant A."/>
            <person name="Oudot-Le Secq M.P."/>
            <person name="Napoli C."/>
            <person name="Obornik M."/>
            <person name="Parker M.S."/>
            <person name="Petit J.L."/>
            <person name="Porcel B.M."/>
            <person name="Poulsen N."/>
            <person name="Robison M."/>
            <person name="Rychlewski L."/>
            <person name="Rynearson T.A."/>
            <person name="Schmutz J."/>
            <person name="Shapiro H."/>
            <person name="Siaut M."/>
            <person name="Stanley M."/>
            <person name="Sussman M.R."/>
            <person name="Taylor A.R."/>
            <person name="Vardi A."/>
            <person name="von Dassow P."/>
            <person name="Vyverman W."/>
            <person name="Willis A."/>
            <person name="Wyrwicz L.S."/>
            <person name="Rokhsar D.S."/>
            <person name="Weissenbach J."/>
            <person name="Armbrust E.V."/>
            <person name="Green B.R."/>
            <person name="Van de Peer Y."/>
            <person name="Grigoriev I.V."/>
        </authorList>
    </citation>
    <scope>NUCLEOTIDE SEQUENCE [LARGE SCALE GENOMIC DNA]</scope>
    <source>
        <strain evidence="11 12">CCAP 1055/1</strain>
    </source>
</reference>
<name>B7G3I6_PHATC</name>
<evidence type="ECO:0000313" key="11">
    <source>
        <dbReference type="EMBL" id="EEC47009.1"/>
    </source>
</evidence>
<dbReference type="PANTHER" id="PTHR21649">
    <property type="entry name" value="CHLOROPHYLL A/B BINDING PROTEIN"/>
    <property type="match status" value="1"/>
</dbReference>
<reference evidence="12" key="2">
    <citation type="submission" date="2008-08" db="EMBL/GenBank/DDBJ databases">
        <authorList>
            <consortium name="Diatom Consortium"/>
            <person name="Grigoriev I."/>
            <person name="Grimwood J."/>
            <person name="Kuo A."/>
            <person name="Otillar R.P."/>
            <person name="Salamov A."/>
            <person name="Detter J.C."/>
            <person name="Lindquist E."/>
            <person name="Shapiro H."/>
            <person name="Lucas S."/>
            <person name="Glavina del Rio T."/>
            <person name="Pitluck S."/>
            <person name="Rokhsar D."/>
            <person name="Bowler C."/>
        </authorList>
    </citation>
    <scope>GENOME REANNOTATION</scope>
    <source>
        <strain evidence="12">CCAP 1055/1</strain>
    </source>
</reference>
<feature type="signal peptide" evidence="10">
    <location>
        <begin position="1"/>
        <end position="18"/>
    </location>
</feature>
<dbReference type="Pfam" id="PF00504">
    <property type="entry name" value="Chloroa_b-bind"/>
    <property type="match status" value="1"/>
</dbReference>
<dbReference type="GO" id="GO:0009765">
    <property type="term" value="P:photosynthesis, light harvesting"/>
    <property type="evidence" value="ECO:0007669"/>
    <property type="project" value="InterPro"/>
</dbReference>
<feature type="non-terminal residue" evidence="11">
    <location>
        <position position="235"/>
    </location>
</feature>
<feature type="binding site" evidence="9">
    <location>
        <position position="180"/>
    </location>
    <ligand>
        <name>chlorophyll a</name>
        <dbReference type="ChEBI" id="CHEBI:58416"/>
        <label>1</label>
    </ligand>
</feature>
<feature type="binding site" evidence="9">
    <location>
        <position position="185"/>
    </location>
    <ligand>
        <name>chlorophyll b</name>
        <dbReference type="ChEBI" id="CHEBI:61721"/>
        <label>2</label>
    </ligand>
</feature>
<dbReference type="SUPFAM" id="SSF103511">
    <property type="entry name" value="Chlorophyll a-b binding protein"/>
    <property type="match status" value="1"/>
</dbReference>
<sequence>MAKFSLAILAALVATASAFVASPTTSSASTALRATQEGVWDPLGLMTLGTGKAFDTFPNMFPDEQYLRDSEIKHGRQAMLAWTGVWATTDGGLGLGLHFPGFPQESDWTKALGVFATEQPVWFGVILTFICIAEGESVGHSGDNFRGKSTKTEAGNLNFDYLGLKKKYSADKYARYQDVEIKNGRAAMIAMASLFAMKAIPGSVPIMDVLGARGSPQWCRAVSNSRQTIKPCRYY</sequence>
<evidence type="ECO:0000256" key="8">
    <source>
        <dbReference type="ARBA" id="ARBA00044011"/>
    </source>
</evidence>
<proteinExistence type="inferred from homology"/>
<keyword evidence="6" id="KW-0934">Plastid</keyword>
<evidence type="ECO:0000256" key="2">
    <source>
        <dbReference type="ARBA" id="ARBA00004229"/>
    </source>
</evidence>
<feature type="chain" id="PRO_5002852964" evidence="10">
    <location>
        <begin position="19"/>
        <end position="235"/>
    </location>
</feature>
<keyword evidence="9" id="KW-0148">Chlorophyll</keyword>